<feature type="repeat" description="ANK" evidence="1">
    <location>
        <begin position="163"/>
        <end position="191"/>
    </location>
</feature>
<reference evidence="2" key="1">
    <citation type="submission" date="2022-10" db="EMBL/GenBank/DDBJ databases">
        <authorList>
            <person name="Chen Y."/>
            <person name="Dougan E. K."/>
            <person name="Chan C."/>
            <person name="Rhodes N."/>
            <person name="Thang M."/>
        </authorList>
    </citation>
    <scope>NUCLEOTIDE SEQUENCE</scope>
</reference>
<dbReference type="EMBL" id="CAMXCT020006582">
    <property type="protein sequence ID" value="CAL1169778.1"/>
    <property type="molecule type" value="Genomic_DNA"/>
</dbReference>
<reference evidence="3 4" key="2">
    <citation type="submission" date="2024-05" db="EMBL/GenBank/DDBJ databases">
        <authorList>
            <person name="Chen Y."/>
            <person name="Shah S."/>
            <person name="Dougan E. K."/>
            <person name="Thang M."/>
            <person name="Chan C."/>
        </authorList>
    </citation>
    <scope>NUCLEOTIDE SEQUENCE [LARGE SCALE GENOMIC DNA]</scope>
</reference>
<dbReference type="Gene3D" id="1.25.40.20">
    <property type="entry name" value="Ankyrin repeat-containing domain"/>
    <property type="match status" value="1"/>
</dbReference>
<keyword evidence="4" id="KW-1185">Reference proteome</keyword>
<accession>A0A9P1DUQ2</accession>
<dbReference type="PROSITE" id="PS50297">
    <property type="entry name" value="ANK_REP_REGION"/>
    <property type="match status" value="1"/>
</dbReference>
<dbReference type="InterPro" id="IPR002110">
    <property type="entry name" value="Ankyrin_rpt"/>
</dbReference>
<evidence type="ECO:0000313" key="4">
    <source>
        <dbReference type="Proteomes" id="UP001152797"/>
    </source>
</evidence>
<keyword evidence="1" id="KW-0040">ANK repeat</keyword>
<evidence type="ECO:0000313" key="3">
    <source>
        <dbReference type="EMBL" id="CAL4803715.1"/>
    </source>
</evidence>
<name>A0A9P1DUQ2_9DINO</name>
<sequence>MCPSCSDDSRLVKVVDALNDTEAQRYELAMPACSFDPETQKLALVVVPRLENTTSSEKAHILEVDLQQETVRWNASSHFQDALALENCRPMPEGDTVQPRGLTTLLAEADEGEFVLAEPAALVQLDGQDSLQQFLTKHGFDDVKHPRQLGKLTARVKMQCVYPIHVAADIGDDEALRMLLEEGADPEEGDDQGRTAMDIAQEANVDGSHVHVLGLLQRAIQVNMASF</sequence>
<protein>
    <submittedName>
        <fullName evidence="3">Retrovirus-related Pol polyprotein from transposon TNT 1-94</fullName>
    </submittedName>
</protein>
<gene>
    <name evidence="2" type="ORF">C1SCF055_LOCUS41149</name>
</gene>
<comment type="caution">
    <text evidence="2">The sequence shown here is derived from an EMBL/GenBank/DDBJ whole genome shotgun (WGS) entry which is preliminary data.</text>
</comment>
<dbReference type="AlphaFoldDB" id="A0A9P1DUQ2"/>
<dbReference type="OrthoDB" id="426293at2759"/>
<organism evidence="2">
    <name type="scientific">Cladocopium goreaui</name>
    <dbReference type="NCBI Taxonomy" id="2562237"/>
    <lineage>
        <taxon>Eukaryota</taxon>
        <taxon>Sar</taxon>
        <taxon>Alveolata</taxon>
        <taxon>Dinophyceae</taxon>
        <taxon>Suessiales</taxon>
        <taxon>Symbiodiniaceae</taxon>
        <taxon>Cladocopium</taxon>
    </lineage>
</organism>
<dbReference type="InterPro" id="IPR036770">
    <property type="entry name" value="Ankyrin_rpt-contain_sf"/>
</dbReference>
<dbReference type="Proteomes" id="UP001152797">
    <property type="component" value="Unassembled WGS sequence"/>
</dbReference>
<dbReference type="PROSITE" id="PS50088">
    <property type="entry name" value="ANK_REPEAT"/>
    <property type="match status" value="1"/>
</dbReference>
<dbReference type="SUPFAM" id="SSF48403">
    <property type="entry name" value="Ankyrin repeat"/>
    <property type="match status" value="1"/>
</dbReference>
<dbReference type="EMBL" id="CAMXCT030006582">
    <property type="protein sequence ID" value="CAL4803715.1"/>
    <property type="molecule type" value="Genomic_DNA"/>
</dbReference>
<proteinExistence type="predicted"/>
<evidence type="ECO:0000256" key="1">
    <source>
        <dbReference type="PROSITE-ProRule" id="PRU00023"/>
    </source>
</evidence>
<dbReference type="EMBL" id="CAMXCT010006582">
    <property type="protein sequence ID" value="CAI4016403.1"/>
    <property type="molecule type" value="Genomic_DNA"/>
</dbReference>
<dbReference type="Pfam" id="PF00023">
    <property type="entry name" value="Ank"/>
    <property type="match status" value="1"/>
</dbReference>
<evidence type="ECO:0000313" key="2">
    <source>
        <dbReference type="EMBL" id="CAI4016403.1"/>
    </source>
</evidence>